<dbReference type="Pfam" id="PF22742">
    <property type="entry name" value="PspAB"/>
    <property type="match status" value="1"/>
</dbReference>
<reference evidence="1" key="2">
    <citation type="journal article" date="2014" name="ISME J.">
        <title>Microbial stratification in low pH oxic and suboxic macroscopic growths along an acid mine drainage.</title>
        <authorList>
            <person name="Mendez-Garcia C."/>
            <person name="Mesa V."/>
            <person name="Sprenger R.R."/>
            <person name="Richter M."/>
            <person name="Diez M.S."/>
            <person name="Solano J."/>
            <person name="Bargiela R."/>
            <person name="Golyshina O.V."/>
            <person name="Manteca A."/>
            <person name="Ramos J.L."/>
            <person name="Gallego J.R."/>
            <person name="Llorente I."/>
            <person name="Martins Dos Santos V.A."/>
            <person name="Jensen O.N."/>
            <person name="Pelaez A.I."/>
            <person name="Sanchez J."/>
            <person name="Ferrer M."/>
        </authorList>
    </citation>
    <scope>NUCLEOTIDE SEQUENCE</scope>
</reference>
<protein>
    <submittedName>
        <fullName evidence="1">Uncharacterized protein</fullName>
    </submittedName>
</protein>
<proteinExistence type="predicted"/>
<gene>
    <name evidence="1" type="ORF">B1B_18691</name>
</gene>
<name>T0Y900_9ZZZZ</name>
<sequence length="77" mass="8871">MRGLGDCLLAAVFPFQLNGRPVYWIYGYKEATFYPFVPDGDHRRDNAEEIRLAAVAKEDLPVEPDLDRWYALWGVPV</sequence>
<dbReference type="InterPro" id="IPR054383">
    <property type="entry name" value="PspAB-like"/>
</dbReference>
<accession>T0Y900</accession>
<dbReference type="EMBL" id="AUZY01012520">
    <property type="protein sequence ID" value="EQD29608.1"/>
    <property type="molecule type" value="Genomic_DNA"/>
</dbReference>
<reference evidence="1" key="1">
    <citation type="submission" date="2013-08" db="EMBL/GenBank/DDBJ databases">
        <authorList>
            <person name="Mendez C."/>
            <person name="Richter M."/>
            <person name="Ferrer M."/>
            <person name="Sanchez J."/>
        </authorList>
    </citation>
    <scope>NUCLEOTIDE SEQUENCE</scope>
</reference>
<dbReference type="AlphaFoldDB" id="T0Y900"/>
<organism evidence="1">
    <name type="scientific">mine drainage metagenome</name>
    <dbReference type="NCBI Taxonomy" id="410659"/>
    <lineage>
        <taxon>unclassified sequences</taxon>
        <taxon>metagenomes</taxon>
        <taxon>ecological metagenomes</taxon>
    </lineage>
</organism>
<evidence type="ECO:0000313" key="1">
    <source>
        <dbReference type="EMBL" id="EQD29608.1"/>
    </source>
</evidence>
<comment type="caution">
    <text evidence="1">The sequence shown here is derived from an EMBL/GenBank/DDBJ whole genome shotgun (WGS) entry which is preliminary data.</text>
</comment>